<dbReference type="Pfam" id="PF13041">
    <property type="entry name" value="PPR_2"/>
    <property type="match status" value="1"/>
</dbReference>
<evidence type="ECO:0000256" key="2">
    <source>
        <dbReference type="PROSITE-ProRule" id="PRU00708"/>
    </source>
</evidence>
<dbReference type="EMBL" id="OZ020114">
    <property type="protein sequence ID" value="CAK9266665.1"/>
    <property type="molecule type" value="Genomic_DNA"/>
</dbReference>
<evidence type="ECO:0000256" key="1">
    <source>
        <dbReference type="ARBA" id="ARBA00022737"/>
    </source>
</evidence>
<feature type="repeat" description="PPR" evidence="2">
    <location>
        <begin position="15"/>
        <end position="49"/>
    </location>
</feature>
<dbReference type="InterPro" id="IPR032867">
    <property type="entry name" value="DYW_dom"/>
</dbReference>
<protein>
    <recommendedName>
        <fullName evidence="3">DYW domain-containing protein</fullName>
    </recommendedName>
</protein>
<dbReference type="InterPro" id="IPR002885">
    <property type="entry name" value="PPR_rpt"/>
</dbReference>
<dbReference type="Pfam" id="PF14432">
    <property type="entry name" value="DYW_deaminase"/>
    <property type="match status" value="1"/>
</dbReference>
<dbReference type="PANTHER" id="PTHR47926">
    <property type="entry name" value="PENTATRICOPEPTIDE REPEAT-CONTAINING PROTEIN"/>
    <property type="match status" value="1"/>
</dbReference>
<dbReference type="PROSITE" id="PS51375">
    <property type="entry name" value="PPR"/>
    <property type="match status" value="2"/>
</dbReference>
<dbReference type="Proteomes" id="UP001497444">
    <property type="component" value="Chromosome 19"/>
</dbReference>
<name>A0ABP0WMF3_9BRYO</name>
<dbReference type="Pfam" id="PF20431">
    <property type="entry name" value="E_motif"/>
    <property type="match status" value="1"/>
</dbReference>
<accession>A0ABP0WMF3</accession>
<dbReference type="InterPro" id="IPR046848">
    <property type="entry name" value="E_motif"/>
</dbReference>
<keyword evidence="1" id="KW-0677">Repeat</keyword>
<evidence type="ECO:0000313" key="6">
    <source>
        <dbReference type="Proteomes" id="UP001497444"/>
    </source>
</evidence>
<feature type="domain" description="DYW" evidence="3">
    <location>
        <begin position="230"/>
        <end position="322"/>
    </location>
</feature>
<gene>
    <name evidence="4" type="ORF">CSSPJE1EN1_LOCUS12143</name>
    <name evidence="5" type="ORF">CSSPJE1EN1_LOCUS12157</name>
</gene>
<dbReference type="Gene3D" id="1.25.40.10">
    <property type="entry name" value="Tetratricopeptide repeat domain"/>
    <property type="match status" value="1"/>
</dbReference>
<organism evidence="4 6">
    <name type="scientific">Sphagnum jensenii</name>
    <dbReference type="NCBI Taxonomy" id="128206"/>
    <lineage>
        <taxon>Eukaryota</taxon>
        <taxon>Viridiplantae</taxon>
        <taxon>Streptophyta</taxon>
        <taxon>Embryophyta</taxon>
        <taxon>Bryophyta</taxon>
        <taxon>Sphagnophytina</taxon>
        <taxon>Sphagnopsida</taxon>
        <taxon>Sphagnales</taxon>
        <taxon>Sphagnaceae</taxon>
        <taxon>Sphagnum</taxon>
    </lineage>
</organism>
<sequence length="322" mass="36277">MEDAQRVFNKMPSHDVVTWNSMILGHVKCGQGQKALELFQQMNKEGVQPDSVTFVGVLNACASIVALEEGRCVHQQIIEIYMISPKSEHYSCMVDLLGRAGKLHEAENMIKVMPGKPYVPAWRALLAACKIHGNVEMGECVAKQFLELEPENAVDYVLLSNIYAAAGNRHLCENVELQRQERGVENQTGHTWIEVKNEVHSFIAGNQDHPQMIEIHTELQRLSGLMHDVGYVPDIKFVLHNEEEEEKGFQLCHHSVKLAVALGLINTAPGTPLRVIKNLRVCEDCHTSTKFISKIVGRAIMVRDANRFHHFEDGVCSCLDYW</sequence>
<evidence type="ECO:0000313" key="5">
    <source>
        <dbReference type="EMBL" id="CAK9266679.1"/>
    </source>
</evidence>
<reference evidence="4" key="1">
    <citation type="submission" date="2024-02" db="EMBL/GenBank/DDBJ databases">
        <authorList>
            <consortium name="ELIXIR-Norway"/>
            <consortium name="Elixir Norway"/>
        </authorList>
    </citation>
    <scope>NUCLEOTIDE SEQUENCE</scope>
</reference>
<dbReference type="InterPro" id="IPR011990">
    <property type="entry name" value="TPR-like_helical_dom_sf"/>
</dbReference>
<dbReference type="Pfam" id="PF01535">
    <property type="entry name" value="PPR"/>
    <property type="match status" value="1"/>
</dbReference>
<dbReference type="InterPro" id="IPR046960">
    <property type="entry name" value="PPR_At4g14850-like_plant"/>
</dbReference>
<dbReference type="EMBL" id="OZ020114">
    <property type="protein sequence ID" value="CAK9266679.1"/>
    <property type="molecule type" value="Genomic_DNA"/>
</dbReference>
<dbReference type="NCBIfam" id="TIGR00756">
    <property type="entry name" value="PPR"/>
    <property type="match status" value="1"/>
</dbReference>
<dbReference type="PANTHER" id="PTHR47926:SF347">
    <property type="entry name" value="PENTATRICOPEPTIDE REPEAT-CONTAINING PROTEIN"/>
    <property type="match status" value="1"/>
</dbReference>
<proteinExistence type="predicted"/>
<evidence type="ECO:0000259" key="3">
    <source>
        <dbReference type="Pfam" id="PF14432"/>
    </source>
</evidence>
<feature type="repeat" description="PPR" evidence="2">
    <location>
        <begin position="86"/>
        <end position="120"/>
    </location>
</feature>
<keyword evidence="6" id="KW-1185">Reference proteome</keyword>
<evidence type="ECO:0000313" key="4">
    <source>
        <dbReference type="EMBL" id="CAK9266665.1"/>
    </source>
</evidence>